<dbReference type="InterPro" id="IPR018201">
    <property type="entry name" value="Ketoacyl_synth_AS"/>
</dbReference>
<gene>
    <name evidence="10" type="ORF">BDV36DRAFT_298242</name>
</gene>
<dbReference type="InterPro" id="IPR009081">
    <property type="entry name" value="PP-bd_ACP"/>
</dbReference>
<dbReference type="InterPro" id="IPR014031">
    <property type="entry name" value="Ketoacyl_synth_C"/>
</dbReference>
<keyword evidence="6" id="KW-0511">Multifunctional enzyme</keyword>
<dbReference type="InterPro" id="IPR020806">
    <property type="entry name" value="PKS_PP-bd"/>
</dbReference>
<dbReference type="Pfam" id="PF08242">
    <property type="entry name" value="Methyltransf_12"/>
    <property type="match status" value="1"/>
</dbReference>
<dbReference type="CDD" id="cd00833">
    <property type="entry name" value="PKS"/>
    <property type="match status" value="1"/>
</dbReference>
<sequence>MSPSLEPLAITGMSLKSPGEAESTESFWKLITGGQTPMRDYPPDRSNIDAFYHSDRGRLDRISARGGNFLDQDISRFDASFFSINVAEAEAMDPQQRLILETVYHAFENAGITLNQASGSKTCVYTGSFGHDYSFMQVKDPMTVPKFHSTGVSMNMLSDRVSWFFNLTGPSATVDTACSSSLIALDLARIIRYLYSYGVAIGSNVIIGLDTGIPLDNLGLLSNESRSFSFDQRGNGYARGEGVGVLVLCPLKDAINHNDTIRAVIRSSGSNQDGRTPGITRPSMALQQQLILDTYKKADLDLSLTRYVEAHGTGTVVGDPIEAQAVGSVFRNYRTANDPVYIGSVKSTIGHLEGASGIAGVIKTVIALEKGIIPPNTDFQQMNPRIDDAYLRIKVADKQISWPTDGLRRASVNSFGFGGSNGHIVLDDAYHSLQTSHSQANHNKTVYKSNGLLKDEIASPRLLVLSSTDEDGFSRLKDSWSSFFSSLEIPTTEKQRFLNNLAYTLSLRRNHLSWRTFTVAHPSDDWSHLVDDFVTLEQIIPSPNVAFIFSGGHTGMLWAGSFLMLTLYLVSIEGLKYTAITSKAPTENTSPVKNKLCHRFEWKPDINLVSNEEIHTLCQGAHPNLAIPKDFLAELEFLVMLRIMETLQVISERDIKPQKPHLNKYIDWMRHHQEQLLGGEFMFSAEPWKSRFSDINFIEGVESRVMYKSKQGELLARVTRHLVDFLNNEMDPLAFLYQDDLARNFYAEGVEYSHGFRYLEKYVDLLAHANPHMKILEVGAGTGSATASLLPILRSGHERDSMNPRYAHWEYTDISRSFFGEAAKRFASEGSRIAFKALDIEDPADQGFEYAVYDLLLASMVFHATSDLARTLTHARRLLKPGGKLILVEGTNTSAIRAAGAFGLLEGWWLGSESYRSFSPFVGKSQWSTLLLQTGYAGCEIFFPDYDDRTCHENALDIGRTLAHHYTTQTQPVRLIPIQDAAPSSRATLQVFLLEYRKPVFYDIGEDIYNRLQSLLLSVDPILWVTNGGGKESSLPKSHLTDGLFRVLPEEDGNRSRYVLALDPTEKPKVPHYETIAKLTQRILSATEPIDTEYIEYNGILQIPRLTVDPVLNKAISDQEQVVVERKQKFCSGPPLKLDVSSPSMLNGFKFIEDDAVQHPLGPNEIGIQNRSVGINFRDLLVSLGQLESNQTGLECAGVVVHVGDSCRRIKVGDRVAALYPTAFSPYIRLPESGPVAIIPAGMSYADAASIPVSFATSYIAMRKAASLQAGESILIHSGAGGTGQAAIQIAQYIGAEVYTTVSSESKKQLLVEAYSVPDDHIFPSRSTGFAKAVMRRTAGKGVNVVFNSLSGDAMLASWQCIAAYGRFIEIGKRDILSNNNLPLGKFLRDTMFRAFDLEGLIMDCPEVCLSALEDILSLISNGILRPVQPITAYGISEIEAAFRSMQTGKHQGKLIIDMRMEDRVMTVLKTKSNFICNGNATYVIAGGLGGIVQSIAAWFVDRGARTLLLLSRSGAKGTEVMKFIDSLQSKCAKVIAPACDISNESALRKVLEEWQSQLPPIKGCIQAAMVLQDCTFEDMSYTHWEAAVKPKAQGSWNLHCLLPRGMEFFILLSSTTGIIGAHGQTNYAAGNTFQDALARYRVNLGERAASLDLGHIVCTGAVASNPKLLQRWQSNSVFAPITEYELKALIDCFCSRSHGYELDCQPSIGAQPEVRERGSRTASWLEKLLFRCMTLDEEQSQDLTNRGQTFQLATTMHNARSVSDGNQAVTRALTAKLSRALALDEKDIDPDKHLGKYGVDSLVAVELRTWFAAELKANIVILDIIGSTVARLAELAASRSKLEKGYST</sequence>
<name>A0ABQ6WDS9_9EURO</name>
<dbReference type="InterPro" id="IPR050091">
    <property type="entry name" value="PKS_NRPS_Biosynth_Enz"/>
</dbReference>
<dbReference type="InterPro" id="IPR006162">
    <property type="entry name" value="Ppantetheine_attach_site"/>
</dbReference>
<evidence type="ECO:0000313" key="10">
    <source>
        <dbReference type="EMBL" id="KAE8415268.1"/>
    </source>
</evidence>
<dbReference type="SMART" id="SM00829">
    <property type="entry name" value="PKS_ER"/>
    <property type="match status" value="1"/>
</dbReference>
<dbReference type="InterPro" id="IPR036736">
    <property type="entry name" value="ACP-like_sf"/>
</dbReference>
<evidence type="ECO:0000259" key="9">
    <source>
        <dbReference type="PROSITE" id="PS52004"/>
    </source>
</evidence>
<evidence type="ECO:0000256" key="4">
    <source>
        <dbReference type="ARBA" id="ARBA00022857"/>
    </source>
</evidence>
<keyword evidence="11" id="KW-1185">Reference proteome</keyword>
<dbReference type="PROSITE" id="PS00606">
    <property type="entry name" value="KS3_1"/>
    <property type="match status" value="1"/>
</dbReference>
<dbReference type="PANTHER" id="PTHR43775">
    <property type="entry name" value="FATTY ACID SYNTHASE"/>
    <property type="match status" value="1"/>
</dbReference>
<dbReference type="InterPro" id="IPR029063">
    <property type="entry name" value="SAM-dependent_MTases_sf"/>
</dbReference>
<dbReference type="PROSITE" id="PS50075">
    <property type="entry name" value="CARRIER"/>
    <property type="match status" value="1"/>
</dbReference>
<keyword evidence="5" id="KW-0560">Oxidoreductase</keyword>
<dbReference type="SUPFAM" id="SSF53335">
    <property type="entry name" value="S-adenosyl-L-methionine-dependent methyltransferases"/>
    <property type="match status" value="1"/>
</dbReference>
<dbReference type="InterPro" id="IPR014030">
    <property type="entry name" value="Ketoacyl_synth_N"/>
</dbReference>
<dbReference type="CDD" id="cd05195">
    <property type="entry name" value="enoyl_red"/>
    <property type="match status" value="1"/>
</dbReference>
<reference evidence="10 11" key="1">
    <citation type="submission" date="2019-04" db="EMBL/GenBank/DDBJ databases">
        <authorList>
            <consortium name="DOE Joint Genome Institute"/>
            <person name="Mondo S."/>
            <person name="Kjaerbolling I."/>
            <person name="Vesth T."/>
            <person name="Frisvad J.C."/>
            <person name="Nybo J.L."/>
            <person name="Theobald S."/>
            <person name="Kildgaard S."/>
            <person name="Isbrandt T."/>
            <person name="Kuo A."/>
            <person name="Sato A."/>
            <person name="Lyhne E.K."/>
            <person name="Kogle M.E."/>
            <person name="Wiebenga A."/>
            <person name="Kun R.S."/>
            <person name="Lubbers R.J."/>
            <person name="Makela M.R."/>
            <person name="Barry K."/>
            <person name="Chovatia M."/>
            <person name="Clum A."/>
            <person name="Daum C."/>
            <person name="Haridas S."/>
            <person name="He G."/>
            <person name="LaButti K."/>
            <person name="Lipzen A."/>
            <person name="Riley R."/>
            <person name="Salamov A."/>
            <person name="Simmons B.A."/>
            <person name="Magnuson J.K."/>
            <person name="Henrissat B."/>
            <person name="Mortensen U.H."/>
            <person name="Larsen T.O."/>
            <person name="Devries R.P."/>
            <person name="Grigoriev I.V."/>
            <person name="Machida M."/>
            <person name="Baker S.E."/>
            <person name="Andersen M.R."/>
            <person name="Cantor M.N."/>
            <person name="Hua S.X."/>
        </authorList>
    </citation>
    <scope>NUCLEOTIDE SEQUENCE [LARGE SCALE GENOMIC DNA]</scope>
    <source>
        <strain evidence="10 11">CBS 117616</strain>
    </source>
</reference>
<dbReference type="InterPro" id="IPR036291">
    <property type="entry name" value="NAD(P)-bd_dom_sf"/>
</dbReference>
<dbReference type="SMART" id="SM00825">
    <property type="entry name" value="PKS_KS"/>
    <property type="match status" value="1"/>
</dbReference>
<evidence type="ECO:0000256" key="5">
    <source>
        <dbReference type="ARBA" id="ARBA00023002"/>
    </source>
</evidence>
<evidence type="ECO:0000256" key="2">
    <source>
        <dbReference type="ARBA" id="ARBA00022553"/>
    </source>
</evidence>
<dbReference type="CDD" id="cd02440">
    <property type="entry name" value="AdoMet_MTases"/>
    <property type="match status" value="1"/>
</dbReference>
<dbReference type="EMBL" id="ML735770">
    <property type="protein sequence ID" value="KAE8415268.1"/>
    <property type="molecule type" value="Genomic_DNA"/>
</dbReference>
<evidence type="ECO:0000256" key="6">
    <source>
        <dbReference type="ARBA" id="ARBA00023268"/>
    </source>
</evidence>
<keyword evidence="1" id="KW-0596">Phosphopantetheine</keyword>
<dbReference type="InterPro" id="IPR057326">
    <property type="entry name" value="KR_dom"/>
</dbReference>
<dbReference type="SUPFAM" id="SSF53901">
    <property type="entry name" value="Thiolase-like"/>
    <property type="match status" value="1"/>
</dbReference>
<dbReference type="Pfam" id="PF00109">
    <property type="entry name" value="ketoacyl-synt"/>
    <property type="match status" value="1"/>
</dbReference>
<dbReference type="Pfam" id="PF23297">
    <property type="entry name" value="ACP_SdgA_C"/>
    <property type="match status" value="1"/>
</dbReference>
<dbReference type="SUPFAM" id="SSF51735">
    <property type="entry name" value="NAD(P)-binding Rossmann-fold domains"/>
    <property type="match status" value="2"/>
</dbReference>
<dbReference type="Proteomes" id="UP000325395">
    <property type="component" value="Unassembled WGS sequence"/>
</dbReference>
<dbReference type="Pfam" id="PF08240">
    <property type="entry name" value="ADH_N"/>
    <property type="match status" value="1"/>
</dbReference>
<feature type="domain" description="Carrier" evidence="8">
    <location>
        <begin position="1765"/>
        <end position="1847"/>
    </location>
</feature>
<dbReference type="Gene3D" id="3.90.180.10">
    <property type="entry name" value="Medium-chain alcohol dehydrogenases, catalytic domain"/>
    <property type="match status" value="1"/>
</dbReference>
<dbReference type="SUPFAM" id="SSF47336">
    <property type="entry name" value="ACP-like"/>
    <property type="match status" value="1"/>
</dbReference>
<dbReference type="Gene3D" id="3.40.50.150">
    <property type="entry name" value="Vaccinia Virus protein VP39"/>
    <property type="match status" value="1"/>
</dbReference>
<dbReference type="InterPro" id="IPR020843">
    <property type="entry name" value="ER"/>
</dbReference>
<dbReference type="PANTHER" id="PTHR43775:SF29">
    <property type="entry name" value="ASPERFURANONE POLYKETIDE SYNTHASE AFOG-RELATED"/>
    <property type="match status" value="1"/>
</dbReference>
<evidence type="ECO:0000313" key="11">
    <source>
        <dbReference type="Proteomes" id="UP000325395"/>
    </source>
</evidence>
<dbReference type="InterPro" id="IPR011032">
    <property type="entry name" value="GroES-like_sf"/>
</dbReference>
<feature type="domain" description="Ketosynthase family 3 (KS3)" evidence="9">
    <location>
        <begin position="5"/>
        <end position="428"/>
    </location>
</feature>
<dbReference type="Pfam" id="PF02801">
    <property type="entry name" value="Ketoacyl-synt_C"/>
    <property type="match status" value="1"/>
</dbReference>
<dbReference type="Gene3D" id="3.40.47.10">
    <property type="match status" value="1"/>
</dbReference>
<dbReference type="Gene3D" id="3.40.50.720">
    <property type="entry name" value="NAD(P)-binding Rossmann-like Domain"/>
    <property type="match status" value="1"/>
</dbReference>
<dbReference type="InterPro" id="IPR020841">
    <property type="entry name" value="PKS_Beta-ketoAc_synthase_dom"/>
</dbReference>
<keyword evidence="2" id="KW-0597">Phosphoprotein</keyword>
<evidence type="ECO:0000259" key="8">
    <source>
        <dbReference type="PROSITE" id="PS50075"/>
    </source>
</evidence>
<dbReference type="Pfam" id="PF13602">
    <property type="entry name" value="ADH_zinc_N_2"/>
    <property type="match status" value="1"/>
</dbReference>
<dbReference type="InterPro" id="IPR016039">
    <property type="entry name" value="Thiolase-like"/>
</dbReference>
<keyword evidence="7" id="KW-0012">Acyltransferase</keyword>
<evidence type="ECO:0000256" key="3">
    <source>
        <dbReference type="ARBA" id="ARBA00022679"/>
    </source>
</evidence>
<dbReference type="InterPro" id="IPR032821">
    <property type="entry name" value="PKS_assoc"/>
</dbReference>
<dbReference type="SMART" id="SM00822">
    <property type="entry name" value="PKS_KR"/>
    <property type="match status" value="1"/>
</dbReference>
<dbReference type="InterPro" id="IPR013968">
    <property type="entry name" value="PKS_KR"/>
</dbReference>
<dbReference type="PROSITE" id="PS52004">
    <property type="entry name" value="KS3_2"/>
    <property type="match status" value="1"/>
</dbReference>
<dbReference type="SMART" id="SM00823">
    <property type="entry name" value="PKS_PP"/>
    <property type="match status" value="1"/>
</dbReference>
<dbReference type="InterPro" id="IPR013154">
    <property type="entry name" value="ADH-like_N"/>
</dbReference>
<keyword evidence="4" id="KW-0521">NADP</keyword>
<dbReference type="InterPro" id="IPR013217">
    <property type="entry name" value="Methyltransf_12"/>
</dbReference>
<organism evidence="10 11">
    <name type="scientific">Aspergillus pseudocaelatus</name>
    <dbReference type="NCBI Taxonomy" id="1825620"/>
    <lineage>
        <taxon>Eukaryota</taxon>
        <taxon>Fungi</taxon>
        <taxon>Dikarya</taxon>
        <taxon>Ascomycota</taxon>
        <taxon>Pezizomycotina</taxon>
        <taxon>Eurotiomycetes</taxon>
        <taxon>Eurotiomycetidae</taxon>
        <taxon>Eurotiales</taxon>
        <taxon>Aspergillaceae</taxon>
        <taxon>Aspergillus</taxon>
        <taxon>Aspergillus subgen. Circumdati</taxon>
    </lineage>
</organism>
<evidence type="ECO:0000256" key="7">
    <source>
        <dbReference type="ARBA" id="ARBA00023315"/>
    </source>
</evidence>
<dbReference type="CDD" id="cd05274">
    <property type="entry name" value="KR_FAS_SDR_x"/>
    <property type="match status" value="1"/>
</dbReference>
<dbReference type="Pfam" id="PF08659">
    <property type="entry name" value="KR"/>
    <property type="match status" value="1"/>
</dbReference>
<protein>
    <recommendedName>
        <fullName evidence="12">Carrier domain-containing protein</fullName>
    </recommendedName>
</protein>
<dbReference type="SUPFAM" id="SSF50129">
    <property type="entry name" value="GroES-like"/>
    <property type="match status" value="1"/>
</dbReference>
<evidence type="ECO:0008006" key="12">
    <source>
        <dbReference type="Google" id="ProtNLM"/>
    </source>
</evidence>
<proteinExistence type="predicted"/>
<dbReference type="Gene3D" id="1.10.1200.10">
    <property type="entry name" value="ACP-like"/>
    <property type="match status" value="1"/>
</dbReference>
<keyword evidence="3" id="KW-0808">Transferase</keyword>
<dbReference type="PROSITE" id="PS00012">
    <property type="entry name" value="PHOSPHOPANTETHEINE"/>
    <property type="match status" value="1"/>
</dbReference>
<evidence type="ECO:0000256" key="1">
    <source>
        <dbReference type="ARBA" id="ARBA00022450"/>
    </source>
</evidence>
<accession>A0ABQ6WDS9</accession>
<dbReference type="Pfam" id="PF16197">
    <property type="entry name" value="KAsynt_C_assoc"/>
    <property type="match status" value="1"/>
</dbReference>